<dbReference type="InterPro" id="IPR013098">
    <property type="entry name" value="Ig_I-set"/>
</dbReference>
<dbReference type="InterPro" id="IPR013783">
    <property type="entry name" value="Ig-like_fold"/>
</dbReference>
<dbReference type="CDD" id="cd00096">
    <property type="entry name" value="Ig"/>
    <property type="match status" value="1"/>
</dbReference>
<proteinExistence type="predicted"/>
<keyword evidence="2" id="KW-0393">Immunoglobulin domain</keyword>
<dbReference type="InterPro" id="IPR036857">
    <property type="entry name" value="Thyroglobulin_1_sf"/>
</dbReference>
<dbReference type="InterPro" id="IPR003598">
    <property type="entry name" value="Ig_sub2"/>
</dbReference>
<keyword evidence="1 3" id="KW-1015">Disulfide bond</keyword>
<feature type="disulfide bond" evidence="3">
    <location>
        <begin position="225"/>
        <end position="232"/>
    </location>
</feature>
<evidence type="ECO:0000256" key="1">
    <source>
        <dbReference type="ARBA" id="ARBA00023157"/>
    </source>
</evidence>
<dbReference type="Gene3D" id="2.60.40.10">
    <property type="entry name" value="Immunoglobulins"/>
    <property type="match status" value="1"/>
</dbReference>
<dbReference type="Pfam" id="PF00086">
    <property type="entry name" value="Thyroglobulin_1"/>
    <property type="match status" value="1"/>
</dbReference>
<comment type="caution">
    <text evidence="3">Lacks conserved residue(s) required for the propagation of feature annotation.</text>
</comment>
<gene>
    <name evidence="8" type="primary">LOC116302278</name>
</gene>
<reference evidence="8" key="1">
    <citation type="submission" date="2025-08" db="UniProtKB">
        <authorList>
            <consortium name="RefSeq"/>
        </authorList>
    </citation>
    <scope>IDENTIFICATION</scope>
    <source>
        <tissue evidence="8">Tentacle</tissue>
    </source>
</reference>
<dbReference type="AlphaFoldDB" id="A0A6P8IL44"/>
<feature type="transmembrane region" description="Helical" evidence="4">
    <location>
        <begin position="267"/>
        <end position="288"/>
    </location>
</feature>
<accession>A0A6P8IL44</accession>
<dbReference type="PANTHER" id="PTHR47633">
    <property type="entry name" value="IMMUNOGLOBULIN"/>
    <property type="match status" value="1"/>
</dbReference>
<dbReference type="FunFam" id="2.60.40.10:FF:000032">
    <property type="entry name" value="palladin isoform X1"/>
    <property type="match status" value="1"/>
</dbReference>
<dbReference type="Gene3D" id="4.10.800.10">
    <property type="entry name" value="Thyroglobulin type-1"/>
    <property type="match status" value="1"/>
</dbReference>
<dbReference type="InParanoid" id="A0A6P8IL44"/>
<evidence type="ECO:0000313" key="7">
    <source>
        <dbReference type="Proteomes" id="UP000515163"/>
    </source>
</evidence>
<evidence type="ECO:0000259" key="5">
    <source>
        <dbReference type="PROSITE" id="PS50835"/>
    </source>
</evidence>
<dbReference type="PROSITE" id="PS50835">
    <property type="entry name" value="IG_LIKE"/>
    <property type="match status" value="1"/>
</dbReference>
<dbReference type="PROSITE" id="PS51162">
    <property type="entry name" value="THYROGLOBULIN_1_2"/>
    <property type="match status" value="1"/>
</dbReference>
<feature type="domain" description="Ig-like" evidence="5">
    <location>
        <begin position="91"/>
        <end position="185"/>
    </location>
</feature>
<dbReference type="GeneID" id="116302278"/>
<dbReference type="PROSITE" id="PS00484">
    <property type="entry name" value="THYROGLOBULIN_1_1"/>
    <property type="match status" value="1"/>
</dbReference>
<dbReference type="InterPro" id="IPR036179">
    <property type="entry name" value="Ig-like_dom_sf"/>
</dbReference>
<dbReference type="RefSeq" id="XP_031567375.1">
    <property type="nucleotide sequence ID" value="XM_031711515.1"/>
</dbReference>
<dbReference type="SUPFAM" id="SSF48726">
    <property type="entry name" value="Immunoglobulin"/>
    <property type="match status" value="1"/>
</dbReference>
<dbReference type="OrthoDB" id="5985175at2759"/>
<evidence type="ECO:0000259" key="6">
    <source>
        <dbReference type="PROSITE" id="PS51162"/>
    </source>
</evidence>
<organism evidence="7 8">
    <name type="scientific">Actinia tenebrosa</name>
    <name type="common">Australian red waratah sea anemone</name>
    <dbReference type="NCBI Taxonomy" id="6105"/>
    <lineage>
        <taxon>Eukaryota</taxon>
        <taxon>Metazoa</taxon>
        <taxon>Cnidaria</taxon>
        <taxon>Anthozoa</taxon>
        <taxon>Hexacorallia</taxon>
        <taxon>Actiniaria</taxon>
        <taxon>Actiniidae</taxon>
        <taxon>Actinia</taxon>
    </lineage>
</organism>
<dbReference type="CDD" id="cd00191">
    <property type="entry name" value="TY"/>
    <property type="match status" value="1"/>
</dbReference>
<feature type="domain" description="Thyroglobulin type-1" evidence="6">
    <location>
        <begin position="191"/>
        <end position="255"/>
    </location>
</feature>
<dbReference type="SMART" id="SM00408">
    <property type="entry name" value="IGc2"/>
    <property type="match status" value="1"/>
</dbReference>
<dbReference type="InterPro" id="IPR007110">
    <property type="entry name" value="Ig-like_dom"/>
</dbReference>
<name>A0A6P8IL44_ACTTE</name>
<evidence type="ECO:0000256" key="3">
    <source>
        <dbReference type="PROSITE-ProRule" id="PRU00500"/>
    </source>
</evidence>
<dbReference type="InterPro" id="IPR003599">
    <property type="entry name" value="Ig_sub"/>
</dbReference>
<evidence type="ECO:0000256" key="2">
    <source>
        <dbReference type="ARBA" id="ARBA00023319"/>
    </source>
</evidence>
<evidence type="ECO:0000256" key="4">
    <source>
        <dbReference type="SAM" id="Phobius"/>
    </source>
</evidence>
<keyword evidence="4" id="KW-0472">Membrane</keyword>
<protein>
    <submittedName>
        <fullName evidence="8">Uncharacterized protein LOC116302278</fullName>
    </submittedName>
</protein>
<dbReference type="PANTHER" id="PTHR47633:SF4">
    <property type="entry name" value="MYOPALLADIN ISOFORM X1"/>
    <property type="match status" value="1"/>
</dbReference>
<dbReference type="Proteomes" id="UP000515163">
    <property type="component" value="Unplaced"/>
</dbReference>
<dbReference type="Pfam" id="PF07679">
    <property type="entry name" value="I-set"/>
    <property type="match status" value="1"/>
</dbReference>
<dbReference type="SMART" id="SM00211">
    <property type="entry name" value="TY"/>
    <property type="match status" value="1"/>
</dbReference>
<sequence length="328" mass="37149">MSYRIRIVSQYRTFTIHTITSITYVVPCTYCKSLPYICHSYHKIYKACRTVCVLQVSTVRFLHTRTPLYTKFHSENGAMLYISLGENRGGPADIDTSKTPTKIYTTVGSQGTLLCHYSGYPTPNAIWMRDGDALKDCKRCVTKTDNATPGIAKLHVTPFRSDDFGKYVCKVRNENGFAEAVIELVQEPSDKTQCQKDLIAGKDPRLNLEFRPKCDTDGSYHRIQCSIHLQSCWCVDRHTGHKIAEVYKGPDGYHCTAPYNISTGSTVTMSIGIILLLIVTDIAAFAFCKRGITHFIVRYRNKRKIHNILKTKGEDESLLERGQDYDSD</sequence>
<dbReference type="SMART" id="SM00409">
    <property type="entry name" value="IG"/>
    <property type="match status" value="1"/>
</dbReference>
<keyword evidence="4" id="KW-0812">Transmembrane</keyword>
<dbReference type="SUPFAM" id="SSF57610">
    <property type="entry name" value="Thyroglobulin type-1 domain"/>
    <property type="match status" value="1"/>
</dbReference>
<keyword evidence="7" id="KW-1185">Reference proteome</keyword>
<dbReference type="KEGG" id="aten:116302278"/>
<evidence type="ECO:0000313" key="8">
    <source>
        <dbReference type="RefSeq" id="XP_031567375.1"/>
    </source>
</evidence>
<dbReference type="InterPro" id="IPR000716">
    <property type="entry name" value="Thyroglobulin_1"/>
</dbReference>
<keyword evidence="4" id="KW-1133">Transmembrane helix</keyword>